<feature type="compositionally biased region" description="Basic and acidic residues" evidence="1">
    <location>
        <begin position="60"/>
        <end position="72"/>
    </location>
</feature>
<feature type="compositionally biased region" description="Basic residues" evidence="1">
    <location>
        <begin position="49"/>
        <end position="59"/>
    </location>
</feature>
<keyword evidence="2" id="KW-1133">Transmembrane helix</keyword>
<evidence type="ECO:0008006" key="4">
    <source>
        <dbReference type="Google" id="ProtNLM"/>
    </source>
</evidence>
<comment type="caution">
    <text evidence="3">The sequence shown here is derived from an EMBL/GenBank/DDBJ whole genome shotgun (WGS) entry which is preliminary data.</text>
</comment>
<evidence type="ECO:0000313" key="3">
    <source>
        <dbReference type="EMBL" id="KAF2572528.1"/>
    </source>
</evidence>
<accession>A0A8S9IRL0</accession>
<reference evidence="3" key="1">
    <citation type="submission" date="2019-12" db="EMBL/GenBank/DDBJ databases">
        <title>Genome sequencing and annotation of Brassica cretica.</title>
        <authorList>
            <person name="Studholme D.J."/>
            <person name="Sarris P.F."/>
        </authorList>
    </citation>
    <scope>NUCLEOTIDE SEQUENCE</scope>
    <source>
        <strain evidence="3">PFS-102/07</strain>
        <tissue evidence="3">Leaf</tissue>
    </source>
</reference>
<evidence type="ECO:0000256" key="1">
    <source>
        <dbReference type="SAM" id="MobiDB-lite"/>
    </source>
</evidence>
<evidence type="ECO:0000256" key="2">
    <source>
        <dbReference type="SAM" id="Phobius"/>
    </source>
</evidence>
<feature type="transmembrane region" description="Helical" evidence="2">
    <location>
        <begin position="114"/>
        <end position="136"/>
    </location>
</feature>
<feature type="compositionally biased region" description="Basic and acidic residues" evidence="1">
    <location>
        <begin position="7"/>
        <end position="21"/>
    </location>
</feature>
<feature type="transmembrane region" description="Helical" evidence="2">
    <location>
        <begin position="83"/>
        <end position="108"/>
    </location>
</feature>
<dbReference type="EMBL" id="QGKY02001015">
    <property type="protein sequence ID" value="KAF2572528.1"/>
    <property type="molecule type" value="Genomic_DNA"/>
</dbReference>
<name>A0A8S9IRL0_BRACR</name>
<protein>
    <recommendedName>
        <fullName evidence="4">Transmembrane protein</fullName>
    </recommendedName>
</protein>
<gene>
    <name evidence="3" type="ORF">F2Q70_00002409</name>
</gene>
<dbReference type="AlphaFoldDB" id="A0A8S9IRL0"/>
<keyword evidence="2" id="KW-0812">Transmembrane</keyword>
<feature type="region of interest" description="Disordered" evidence="1">
    <location>
        <begin position="1"/>
        <end position="73"/>
    </location>
</feature>
<organism evidence="3">
    <name type="scientific">Brassica cretica</name>
    <name type="common">Mustard</name>
    <dbReference type="NCBI Taxonomy" id="69181"/>
    <lineage>
        <taxon>Eukaryota</taxon>
        <taxon>Viridiplantae</taxon>
        <taxon>Streptophyta</taxon>
        <taxon>Embryophyta</taxon>
        <taxon>Tracheophyta</taxon>
        <taxon>Spermatophyta</taxon>
        <taxon>Magnoliopsida</taxon>
        <taxon>eudicotyledons</taxon>
        <taxon>Gunneridae</taxon>
        <taxon>Pentapetalae</taxon>
        <taxon>rosids</taxon>
        <taxon>malvids</taxon>
        <taxon>Brassicales</taxon>
        <taxon>Brassicaceae</taxon>
        <taxon>Brassiceae</taxon>
        <taxon>Brassica</taxon>
    </lineage>
</organism>
<proteinExistence type="predicted"/>
<keyword evidence="2" id="KW-0472">Membrane</keyword>
<sequence length="271" mass="30881">MVSSEADMEKGTGVEVLETRHGNRKRLFKPSSSTAGSTKMRLASALVSLRKKAAAKTRPRHGDSSKPLESKARSSKKAMASGGAFLSILISSLSIGVLFGFIVLWEWLCYFDTTIWIILEVFTYMASTGWGHGVVVRERTGKLWWRSLRKRRWGERGVILRLLEHTSWYNDGFDQFGFELLEYQVECEDNVEIYGYGKRSSRFGRSQIWTMSECVQYCGNSYVTLTRQYGYVWRFLRIWQVLVGVMVLWYEREPASCGGGLQGNIDGGSEE</sequence>